<protein>
    <submittedName>
        <fullName evidence="1">Uncharacterized protein</fullName>
    </submittedName>
</protein>
<gene>
    <name evidence="1" type="ORF">GC722_14960</name>
</gene>
<name>A0A6A9UX72_9ACTN</name>
<evidence type="ECO:0000313" key="2">
    <source>
        <dbReference type="Proteomes" id="UP000435304"/>
    </source>
</evidence>
<comment type="caution">
    <text evidence="1">The sequence shown here is derived from an EMBL/GenBank/DDBJ whole genome shotgun (WGS) entry which is preliminary data.</text>
</comment>
<accession>A0A6A9UX72</accession>
<keyword evidence="2" id="KW-1185">Reference proteome</keyword>
<dbReference type="EMBL" id="WPCU01000010">
    <property type="protein sequence ID" value="MVA77311.1"/>
    <property type="molecule type" value="Genomic_DNA"/>
</dbReference>
<proteinExistence type="predicted"/>
<evidence type="ECO:0000313" key="1">
    <source>
        <dbReference type="EMBL" id="MVA77311.1"/>
    </source>
</evidence>
<dbReference type="Proteomes" id="UP000435304">
    <property type="component" value="Unassembled WGS sequence"/>
</dbReference>
<dbReference type="AlphaFoldDB" id="A0A6A9UX72"/>
<organism evidence="1 2">
    <name type="scientific">Auraticoccus cholistanensis</name>
    <dbReference type="NCBI Taxonomy" id="2656650"/>
    <lineage>
        <taxon>Bacteria</taxon>
        <taxon>Bacillati</taxon>
        <taxon>Actinomycetota</taxon>
        <taxon>Actinomycetes</taxon>
        <taxon>Propionibacteriales</taxon>
        <taxon>Propionibacteriaceae</taxon>
        <taxon>Auraticoccus</taxon>
    </lineage>
</organism>
<sequence>MGVHLEGCHAPMPDCHLVYIYDSVTDEPICDPEDERLMPSRLAIGPAFVNRLLWSKGFFRTVTEAELKRHYLLRTPVFRLMQELVDDCGNAYDGPVDGPVGTWGLMSYSYLDDRLSERFNLPLAPS</sequence>
<reference evidence="1 2" key="1">
    <citation type="submission" date="2019-12" db="EMBL/GenBank/DDBJ databases">
        <title>Auraticoccus cholistani sp. nov., an actinomycete isolated from soil of Cholistan desert.</title>
        <authorList>
            <person name="Cheema M.T."/>
        </authorList>
    </citation>
    <scope>NUCLEOTIDE SEQUENCE [LARGE SCALE GENOMIC DNA]</scope>
    <source>
        <strain evidence="1 2">F435</strain>
    </source>
</reference>